<dbReference type="EMBL" id="CM007649">
    <property type="protein sequence ID" value="ONM28532.1"/>
    <property type="molecule type" value="Genomic_DNA"/>
</dbReference>
<dbReference type="EMBL" id="CM007649">
    <property type="protein sequence ID" value="ONM28519.1"/>
    <property type="molecule type" value="Genomic_DNA"/>
</dbReference>
<accession>A0A1D6MG44</accession>
<keyword evidence="1" id="KW-0808">Transferase</keyword>
<sequence length="159" mass="17089">MARSWSWLRGATRQPATTLSSAPCSCRRPPFPGSQLLPSAAARDQASPRRCLPYPAARARPRLRLSVSLVAASATRRLDASPGCPIRPLRSPMTTDQEGCQAQRSACVCTGSSTVPVCAAQASTISAVLNVLMDCRLAVFLLINTLFYPLFSLHSGRLF</sequence>
<dbReference type="EMBL" id="CM007649">
    <property type="protein sequence ID" value="ONM28523.1"/>
    <property type="molecule type" value="Genomic_DNA"/>
</dbReference>
<dbReference type="EMBL" id="CM007649">
    <property type="protein sequence ID" value="ONM28521.1"/>
    <property type="molecule type" value="Genomic_DNA"/>
</dbReference>
<dbReference type="GO" id="GO:0016740">
    <property type="term" value="F:transferase activity"/>
    <property type="evidence" value="ECO:0007669"/>
    <property type="project" value="UniProtKB-KW"/>
</dbReference>
<proteinExistence type="predicted"/>
<protein>
    <submittedName>
        <fullName evidence="1">Phospho-N-acetylmuramoyl-pentapeptide-transferase-like protein</fullName>
    </submittedName>
</protein>
<evidence type="ECO:0000313" key="1">
    <source>
        <dbReference type="EMBL" id="ONM28521.1"/>
    </source>
</evidence>
<dbReference type="EMBL" id="CM007649">
    <property type="protein sequence ID" value="ONM28531.1"/>
    <property type="molecule type" value="Genomic_DNA"/>
</dbReference>
<dbReference type="EMBL" id="CM007649">
    <property type="protein sequence ID" value="ONM28529.1"/>
    <property type="molecule type" value="Genomic_DNA"/>
</dbReference>
<dbReference type="AlphaFoldDB" id="A0A1D6MG44"/>
<reference evidence="1" key="1">
    <citation type="submission" date="2015-12" db="EMBL/GenBank/DDBJ databases">
        <title>Update maize B73 reference genome by single molecule sequencing technologies.</title>
        <authorList>
            <consortium name="Maize Genome Sequencing Project"/>
            <person name="Ware D."/>
        </authorList>
    </citation>
    <scope>NUCLEOTIDE SEQUENCE [LARGE SCALE GENOMIC DNA]</scope>
    <source>
        <tissue evidence="1">Seedling</tissue>
    </source>
</reference>
<dbReference type="EMBL" id="CM007649">
    <property type="protein sequence ID" value="ONM28535.1"/>
    <property type="molecule type" value="Genomic_DNA"/>
</dbReference>
<name>A0A1D6MG44_MAIZE</name>
<dbReference type="EMBL" id="CM007649">
    <property type="protein sequence ID" value="ONM28538.1"/>
    <property type="molecule type" value="Genomic_DNA"/>
</dbReference>
<gene>
    <name evidence="1" type="ORF">ZEAMMB73_Zm00001d039385</name>
</gene>
<organism evidence="1">
    <name type="scientific">Zea mays</name>
    <name type="common">Maize</name>
    <dbReference type="NCBI Taxonomy" id="4577"/>
    <lineage>
        <taxon>Eukaryota</taxon>
        <taxon>Viridiplantae</taxon>
        <taxon>Streptophyta</taxon>
        <taxon>Embryophyta</taxon>
        <taxon>Tracheophyta</taxon>
        <taxon>Spermatophyta</taxon>
        <taxon>Magnoliopsida</taxon>
        <taxon>Liliopsida</taxon>
        <taxon>Poales</taxon>
        <taxon>Poaceae</taxon>
        <taxon>PACMAD clade</taxon>
        <taxon>Panicoideae</taxon>
        <taxon>Andropogonodae</taxon>
        <taxon>Andropogoneae</taxon>
        <taxon>Tripsacinae</taxon>
        <taxon>Zea</taxon>
    </lineage>
</organism>
<dbReference type="EMBL" id="CM007649">
    <property type="protein sequence ID" value="ONM28530.1"/>
    <property type="molecule type" value="Genomic_DNA"/>
</dbReference>